<dbReference type="EMBL" id="RZNX01000004">
    <property type="protein sequence ID" value="RUT30526.1"/>
    <property type="molecule type" value="Genomic_DNA"/>
</dbReference>
<keyword evidence="3" id="KW-1185">Reference proteome</keyword>
<dbReference type="AlphaFoldDB" id="A0A433X8V7"/>
<dbReference type="InterPro" id="IPR025357">
    <property type="entry name" value="DUF4261"/>
</dbReference>
<comment type="caution">
    <text evidence="2">The sequence shown here is derived from an EMBL/GenBank/DDBJ whole genome shotgun (WGS) entry which is preliminary data.</text>
</comment>
<dbReference type="Pfam" id="PF14080">
    <property type="entry name" value="DUF4261"/>
    <property type="match status" value="1"/>
</dbReference>
<evidence type="ECO:0000259" key="1">
    <source>
        <dbReference type="Pfam" id="PF14080"/>
    </source>
</evidence>
<proteinExistence type="predicted"/>
<name>A0A433X8V7_9BACL</name>
<dbReference type="Proteomes" id="UP000272464">
    <property type="component" value="Unassembled WGS sequence"/>
</dbReference>
<organism evidence="2 3">
    <name type="scientific">Paenibacillus zeisoli</name>
    <dbReference type="NCBI Taxonomy" id="2496267"/>
    <lineage>
        <taxon>Bacteria</taxon>
        <taxon>Bacillati</taxon>
        <taxon>Bacillota</taxon>
        <taxon>Bacilli</taxon>
        <taxon>Bacillales</taxon>
        <taxon>Paenibacillaceae</taxon>
        <taxon>Paenibacillus</taxon>
    </lineage>
</organism>
<evidence type="ECO:0000313" key="3">
    <source>
        <dbReference type="Proteomes" id="UP000272464"/>
    </source>
</evidence>
<reference evidence="2 3" key="1">
    <citation type="submission" date="2018-12" db="EMBL/GenBank/DDBJ databases">
        <authorList>
            <person name="Sun L."/>
            <person name="Chen Z."/>
        </authorList>
    </citation>
    <scope>NUCLEOTIDE SEQUENCE [LARGE SCALE GENOMIC DNA]</scope>
    <source>
        <strain evidence="2 3">3-5-3</strain>
    </source>
</reference>
<dbReference type="OrthoDB" id="4827574at2"/>
<feature type="domain" description="DUF4261" evidence="1">
    <location>
        <begin position="210"/>
        <end position="283"/>
    </location>
</feature>
<sequence length="285" mass="31474">MNTSNSRKDDAGGVFFRQRRNRNMGLFDKLRGRKEDSSTPAGEDKLGPIVGFVLLDKPQYDFDSFIEKLNEQWGIETGKEKAEESIVFEVDGMKVACGYMPAVIPNREVEENCKYNFLWREAEQVVSTHKAHIIVSVLGAEDAIEGHKLFTKVASSLLQTQSAIAIYTAPLVMEAGQYVDLALSLKEDTLPVVLWVFIGMYQNEQGVGAYTVGLRSFGKDEIEIVNSNQSAGDVFELVTVIVSFIIENDVTLRDGETIGFSAEQKLSLTRSPGVAAEGDSIKIGF</sequence>
<accession>A0A433X8V7</accession>
<gene>
    <name evidence="2" type="ORF">EJP77_11885</name>
</gene>
<evidence type="ECO:0000313" key="2">
    <source>
        <dbReference type="EMBL" id="RUT30526.1"/>
    </source>
</evidence>
<protein>
    <submittedName>
        <fullName evidence="2">DUF4261 domain-containing protein</fullName>
    </submittedName>
</protein>